<evidence type="ECO:0000256" key="1">
    <source>
        <dbReference type="RuleBase" id="RU004003"/>
    </source>
</evidence>
<reference evidence="6" key="1">
    <citation type="submission" date="2016-10" db="EMBL/GenBank/DDBJ databases">
        <authorList>
            <person name="Varghese N."/>
            <person name="Submissions S."/>
        </authorList>
    </citation>
    <scope>NUCLEOTIDE SEQUENCE [LARGE SCALE GENOMIC DNA]</scope>
    <source>
        <strain evidence="6">DSM 3384</strain>
    </source>
</reference>
<dbReference type="Proteomes" id="UP000199608">
    <property type="component" value="Unassembled WGS sequence"/>
</dbReference>
<dbReference type="GO" id="GO:0009306">
    <property type="term" value="P:protein secretion"/>
    <property type="evidence" value="ECO:0007669"/>
    <property type="project" value="InterPro"/>
</dbReference>
<dbReference type="PRINTS" id="PR00811">
    <property type="entry name" value="BCTERIALGSPD"/>
</dbReference>
<sequence>MLKTVETRSKLKLKRNTALFFKIAISIMLSTLFSCSIVPEPAPPVTIDKPVIQSKSQSPAQEAVQFTAGELPALLEFSPDPVMDETRPFDSQLFSFSVRNTPLRDVFMGLAKQAKLNLVLGTNVNGAESVSVEFDNLPLRQALEEILQTFEYSYTINGNILRIKSVETRVMHFDYPLIYSTSTSSVGGDMLGSSGGEDGGSDISAEFTVETEIEDDESLNVWKQVKGMLTPRPEQGSQEGGSAGTSDGEITGMLSEMGSATVDSASGTIVVTDRPDILDRVENVLAQMNKSLKRQVIIEAKIMEVQLNHGHQYGVDWSAIRAGNTLGLDLSSGMAGNLNAGTGTFQLAMTNLADKWTYSAMIDAIATQGDVNTISSPRLNVINNQSATISIGRTIPYLDFEIQTVTAGDTVSYEAVPTVQRAQAGVSLGITPQIGEDGIITLSIVPVVTDQVGSEAFTYQGTSWTVPVLDTRTASTIISAMDGETIVLGGMIQDVTTDNRTRVPLLGNLPVVGNFLFGNQSKENSKVELVILLTPRIVKR</sequence>
<protein>
    <submittedName>
        <fullName evidence="5">MSHA biogenesis protein MshL</fullName>
    </submittedName>
</protein>
<gene>
    <name evidence="5" type="ORF">SAMN04487931_11061</name>
</gene>
<feature type="transmembrane region" description="Helical" evidence="3">
    <location>
        <begin position="20"/>
        <end position="39"/>
    </location>
</feature>
<proteinExistence type="inferred from homology"/>
<dbReference type="InterPro" id="IPR050810">
    <property type="entry name" value="Bact_Secretion_Sys_Channel"/>
</dbReference>
<dbReference type="EMBL" id="FNLL01000010">
    <property type="protein sequence ID" value="SDU49883.1"/>
    <property type="molecule type" value="Genomic_DNA"/>
</dbReference>
<evidence type="ECO:0000256" key="3">
    <source>
        <dbReference type="SAM" id="Phobius"/>
    </source>
</evidence>
<dbReference type="GO" id="GO:0015627">
    <property type="term" value="C:type II protein secretion system complex"/>
    <property type="evidence" value="ECO:0007669"/>
    <property type="project" value="TreeGrafter"/>
</dbReference>
<dbReference type="RefSeq" id="WP_092236346.1">
    <property type="nucleotide sequence ID" value="NZ_FNLL01000010.1"/>
</dbReference>
<keyword evidence="3" id="KW-1133">Transmembrane helix</keyword>
<dbReference type="InterPro" id="IPR004845">
    <property type="entry name" value="T2SS_GspD_CS"/>
</dbReference>
<dbReference type="InterPro" id="IPR004846">
    <property type="entry name" value="T2SS/T3SS_dom"/>
</dbReference>
<dbReference type="Gene3D" id="3.30.1370.130">
    <property type="match status" value="1"/>
</dbReference>
<comment type="similarity">
    <text evidence="1">Belongs to the bacterial secretin family.</text>
</comment>
<dbReference type="PANTHER" id="PTHR30332:SF17">
    <property type="entry name" value="TYPE IV PILIATION SYSTEM PROTEIN DR_0774-RELATED"/>
    <property type="match status" value="1"/>
</dbReference>
<keyword evidence="3" id="KW-0812">Transmembrane</keyword>
<organism evidence="5 6">
    <name type="scientific">Desulfobacula phenolica</name>
    <dbReference type="NCBI Taxonomy" id="90732"/>
    <lineage>
        <taxon>Bacteria</taxon>
        <taxon>Pseudomonadati</taxon>
        <taxon>Thermodesulfobacteriota</taxon>
        <taxon>Desulfobacteria</taxon>
        <taxon>Desulfobacterales</taxon>
        <taxon>Desulfobacteraceae</taxon>
        <taxon>Desulfobacula</taxon>
    </lineage>
</organism>
<accession>A0A1H2J0F1</accession>
<dbReference type="InterPro" id="IPR001775">
    <property type="entry name" value="GspD/PilQ"/>
</dbReference>
<evidence type="ECO:0000256" key="2">
    <source>
        <dbReference type="SAM" id="MobiDB-lite"/>
    </source>
</evidence>
<dbReference type="PROSITE" id="PS00875">
    <property type="entry name" value="T2SP_D"/>
    <property type="match status" value="1"/>
</dbReference>
<dbReference type="AlphaFoldDB" id="A0A1H2J0F1"/>
<evidence type="ECO:0000313" key="5">
    <source>
        <dbReference type="EMBL" id="SDU49883.1"/>
    </source>
</evidence>
<dbReference type="PROSITE" id="PS51257">
    <property type="entry name" value="PROKAR_LIPOPROTEIN"/>
    <property type="match status" value="1"/>
</dbReference>
<keyword evidence="6" id="KW-1185">Reference proteome</keyword>
<evidence type="ECO:0000313" key="6">
    <source>
        <dbReference type="Proteomes" id="UP000199608"/>
    </source>
</evidence>
<dbReference type="PANTHER" id="PTHR30332">
    <property type="entry name" value="PROBABLE GENERAL SECRETION PATHWAY PROTEIN D"/>
    <property type="match status" value="1"/>
</dbReference>
<feature type="domain" description="Type II/III secretion system secretin-like" evidence="4">
    <location>
        <begin position="365"/>
        <end position="539"/>
    </location>
</feature>
<evidence type="ECO:0000259" key="4">
    <source>
        <dbReference type="Pfam" id="PF00263"/>
    </source>
</evidence>
<name>A0A1H2J0F1_9BACT</name>
<feature type="region of interest" description="Disordered" evidence="2">
    <location>
        <begin position="230"/>
        <end position="251"/>
    </location>
</feature>
<dbReference type="Pfam" id="PF00263">
    <property type="entry name" value="Secretin"/>
    <property type="match status" value="1"/>
</dbReference>
<keyword evidence="3" id="KW-0472">Membrane</keyword>